<dbReference type="EMBL" id="QWIV01000013">
    <property type="protein sequence ID" value="RMZ59947.1"/>
    <property type="molecule type" value="Genomic_DNA"/>
</dbReference>
<feature type="transmembrane region" description="Helical" evidence="1">
    <location>
        <begin position="218"/>
        <end position="240"/>
    </location>
</feature>
<gene>
    <name evidence="2" type="ORF">D1632_10135</name>
</gene>
<name>A0A3M7LBN9_9FLAO</name>
<protein>
    <submittedName>
        <fullName evidence="2">DUF4153 domain-containing protein</fullName>
    </submittedName>
</protein>
<feature type="transmembrane region" description="Helical" evidence="1">
    <location>
        <begin position="145"/>
        <end position="166"/>
    </location>
</feature>
<dbReference type="AlphaFoldDB" id="A0A3M7LBN9"/>
<feature type="transmembrane region" description="Helical" evidence="1">
    <location>
        <begin position="178"/>
        <end position="198"/>
    </location>
</feature>
<comment type="caution">
    <text evidence="2">The sequence shown here is derived from an EMBL/GenBank/DDBJ whole genome shotgun (WGS) entry which is preliminary data.</text>
</comment>
<accession>A0A3M7LBN9</accession>
<feature type="transmembrane region" description="Helical" evidence="1">
    <location>
        <begin position="49"/>
        <end position="70"/>
    </location>
</feature>
<keyword evidence="1" id="KW-1133">Transmembrane helix</keyword>
<evidence type="ECO:0000313" key="3">
    <source>
        <dbReference type="Proteomes" id="UP000267524"/>
    </source>
</evidence>
<feature type="transmembrane region" description="Helical" evidence="1">
    <location>
        <begin position="319"/>
        <end position="337"/>
    </location>
</feature>
<feature type="transmembrane region" description="Helical" evidence="1">
    <location>
        <begin position="76"/>
        <end position="94"/>
    </location>
</feature>
<feature type="transmembrane region" description="Helical" evidence="1">
    <location>
        <begin position="252"/>
        <end position="274"/>
    </location>
</feature>
<evidence type="ECO:0000256" key="1">
    <source>
        <dbReference type="SAM" id="Phobius"/>
    </source>
</evidence>
<organism evidence="2 3">
    <name type="scientific">Chryseobacterium nematophagum</name>
    <dbReference type="NCBI Taxonomy" id="2305228"/>
    <lineage>
        <taxon>Bacteria</taxon>
        <taxon>Pseudomonadati</taxon>
        <taxon>Bacteroidota</taxon>
        <taxon>Flavobacteriia</taxon>
        <taxon>Flavobacteriales</taxon>
        <taxon>Weeksellaceae</taxon>
        <taxon>Chryseobacterium group</taxon>
        <taxon>Chryseobacterium</taxon>
    </lineage>
</organism>
<feature type="transmembrane region" description="Helical" evidence="1">
    <location>
        <begin position="289"/>
        <end position="307"/>
    </location>
</feature>
<feature type="transmembrane region" description="Helical" evidence="1">
    <location>
        <begin position="343"/>
        <end position="363"/>
    </location>
</feature>
<keyword evidence="1" id="KW-0812">Transmembrane</keyword>
<feature type="transmembrane region" description="Helical" evidence="1">
    <location>
        <begin position="18"/>
        <end position="37"/>
    </location>
</feature>
<evidence type="ECO:0000313" key="2">
    <source>
        <dbReference type="EMBL" id="RMZ59947.1"/>
    </source>
</evidence>
<dbReference type="RefSeq" id="WP_122547071.1">
    <property type="nucleotide sequence ID" value="NZ_QWIV01000013.1"/>
</dbReference>
<keyword evidence="3" id="KW-1185">Reference proteome</keyword>
<dbReference type="Proteomes" id="UP000267524">
    <property type="component" value="Unassembled WGS sequence"/>
</dbReference>
<dbReference type="Pfam" id="PF13687">
    <property type="entry name" value="DUF4153"/>
    <property type="match status" value="1"/>
</dbReference>
<proteinExistence type="predicted"/>
<dbReference type="InterPro" id="IPR025291">
    <property type="entry name" value="DUF4153"/>
</dbReference>
<sequence>MKKKIQETLSRTTEVVSIYPMVLLMALLASIGTIFMFENNHDREQFFPYSKFTICCCLGISLMFALKMLSQRIGKSILLQVVGIIFLIGFYFIFPKKEKDFTEIYGYIIAVTILLAHLSVSFFPFLDKNKELSFWQYNKNLFVNIFLTAIFTGVLTIGVELAILAIDKLFDFKFHDNLYTNTFYILSIFGSCFIFLLFNEKGLHTLEKEGSYPNILKFFTQFILIPLLLIYVVILYFYSIKIVINWELPRGWVSYLVLAYSIIGILALLLVHPLKEENAKSWVKIFSKAFYYTIIPLIVLLFVAIFTRILEYGYTEPRYFILILAVWLLSIVSYFILNKKSNIKFIPISLFVFGIFSLVFPYLNAFSVAKRSQKSELQKILNENKLVKEGKINFQKNITDAVANEIADKFEFLAKRKQQDFLSNLLEKEDRNSLAKNIDSGNFWNIQYDIQNKFIHKNYTQKASQYERLIINSEKQALEIENYRYFIEFPRYDLEAKSINTNDQFKIIDDLSGHLSLKVILNSTKEVDLGPSIEQLLKKYEGKTGTITVPEISTESDLGNYHIKLIFKNIIKEKNTYDKNANIYYDNVYLLIK</sequence>
<keyword evidence="1" id="KW-0472">Membrane</keyword>
<feature type="transmembrane region" description="Helical" evidence="1">
    <location>
        <begin position="106"/>
        <end position="125"/>
    </location>
</feature>
<reference evidence="2 3" key="1">
    <citation type="submission" date="2018-08" db="EMBL/GenBank/DDBJ databases">
        <title>Chryseobacterium nematophagum: a novel matrix digesting pathogen of nematodes.</title>
        <authorList>
            <person name="Page A."/>
            <person name="Roberts M."/>
            <person name="Felix M.-A."/>
            <person name="Weir W."/>
        </authorList>
    </citation>
    <scope>NUCLEOTIDE SEQUENCE [LARGE SCALE GENOMIC DNA]</scope>
    <source>
        <strain evidence="2 3">JUb275</strain>
    </source>
</reference>